<keyword evidence="4 7" id="KW-0449">Lipoprotein</keyword>
<dbReference type="GO" id="GO:0009279">
    <property type="term" value="C:cell outer membrane"/>
    <property type="evidence" value="ECO:0007669"/>
    <property type="project" value="UniProtKB-SubCell"/>
</dbReference>
<gene>
    <name evidence="7" type="ORF">GGQ96_001819</name>
</gene>
<evidence type="ECO:0000256" key="5">
    <source>
        <dbReference type="SAM" id="SignalP"/>
    </source>
</evidence>
<evidence type="ECO:0000313" key="8">
    <source>
        <dbReference type="Proteomes" id="UP000574769"/>
    </source>
</evidence>
<evidence type="ECO:0000256" key="2">
    <source>
        <dbReference type="ARBA" id="ARBA00008681"/>
    </source>
</evidence>
<keyword evidence="8" id="KW-1185">Reference proteome</keyword>
<name>A0A7W7AII4_9SPHN</name>
<feature type="signal peptide" evidence="5">
    <location>
        <begin position="1"/>
        <end position="20"/>
    </location>
</feature>
<sequence>MRKLMLVLGCAAMVTPTLIATTENADAQRRYKYREWRDDRGRVRCRKPDGTTGLVVGGLAGGALGNIISNGRSSLLGTLIGAGGGALLGRSVDRGQVVCR</sequence>
<evidence type="ECO:0000256" key="1">
    <source>
        <dbReference type="ARBA" id="ARBA00004459"/>
    </source>
</evidence>
<reference evidence="7 8" key="1">
    <citation type="submission" date="2020-08" db="EMBL/GenBank/DDBJ databases">
        <title>Genomic Encyclopedia of Type Strains, Phase IV (KMG-IV): sequencing the most valuable type-strain genomes for metagenomic binning, comparative biology and taxonomic classification.</title>
        <authorList>
            <person name="Goeker M."/>
        </authorList>
    </citation>
    <scope>NUCLEOTIDE SEQUENCE [LARGE SCALE GENOMIC DNA]</scope>
    <source>
        <strain evidence="7 8">DSM 15867</strain>
    </source>
</reference>
<evidence type="ECO:0000313" key="7">
    <source>
        <dbReference type="EMBL" id="MBB4617691.1"/>
    </source>
</evidence>
<dbReference type="AlphaFoldDB" id="A0A7W7AII4"/>
<keyword evidence="5" id="KW-0732">Signal</keyword>
<protein>
    <recommendedName>
        <fullName evidence="3">17 kDa surface antigen</fullName>
    </recommendedName>
</protein>
<evidence type="ECO:0000256" key="3">
    <source>
        <dbReference type="ARBA" id="ARBA00015281"/>
    </source>
</evidence>
<organism evidence="7 8">
    <name type="scientific">Sphingomonas abaci</name>
    <dbReference type="NCBI Taxonomy" id="237611"/>
    <lineage>
        <taxon>Bacteria</taxon>
        <taxon>Pseudomonadati</taxon>
        <taxon>Pseudomonadota</taxon>
        <taxon>Alphaproteobacteria</taxon>
        <taxon>Sphingomonadales</taxon>
        <taxon>Sphingomonadaceae</taxon>
        <taxon>Sphingomonas</taxon>
    </lineage>
</organism>
<feature type="chain" id="PRO_5030794581" description="17 kDa surface antigen" evidence="5">
    <location>
        <begin position="21"/>
        <end position="100"/>
    </location>
</feature>
<feature type="domain" description="Glycine zipper 2TM" evidence="6">
    <location>
        <begin position="53"/>
        <end position="92"/>
    </location>
</feature>
<evidence type="ECO:0000256" key="4">
    <source>
        <dbReference type="ARBA" id="ARBA00023288"/>
    </source>
</evidence>
<dbReference type="EMBL" id="JACHNY010000003">
    <property type="protein sequence ID" value="MBB4617691.1"/>
    <property type="molecule type" value="Genomic_DNA"/>
</dbReference>
<comment type="similarity">
    <text evidence="2">Belongs to the rickettsiale 17 kDa surface antigen family.</text>
</comment>
<evidence type="ECO:0000259" key="6">
    <source>
        <dbReference type="Pfam" id="PF05433"/>
    </source>
</evidence>
<dbReference type="Proteomes" id="UP000574769">
    <property type="component" value="Unassembled WGS sequence"/>
</dbReference>
<accession>A0A7W7AII4</accession>
<proteinExistence type="inferred from homology"/>
<dbReference type="Pfam" id="PF05433">
    <property type="entry name" value="Rick_17kDa_Anti"/>
    <property type="match status" value="1"/>
</dbReference>
<dbReference type="InterPro" id="IPR008816">
    <property type="entry name" value="Gly_zipper_2TM_dom"/>
</dbReference>
<comment type="caution">
    <text evidence="7">The sequence shown here is derived from an EMBL/GenBank/DDBJ whole genome shotgun (WGS) entry which is preliminary data.</text>
</comment>
<comment type="subcellular location">
    <subcellularLocation>
        <location evidence="1">Cell outer membrane</location>
        <topology evidence="1">Lipid-anchor</topology>
    </subcellularLocation>
</comment>
<dbReference type="RefSeq" id="WP_246360351.1">
    <property type="nucleotide sequence ID" value="NZ_JACHNY010000003.1"/>
</dbReference>